<sequence length="64" mass="6952">MWMSPLTHRIYIGKAKDGVATSKQDVTAQCINGAVAHLIAIGDTEIIVNLDEGRYRVKITPEAA</sequence>
<proteinExistence type="predicted"/>
<dbReference type="EMBL" id="CP026105">
    <property type="protein sequence ID" value="AUT68560.1"/>
    <property type="molecule type" value="Genomic_DNA"/>
</dbReference>
<organism evidence="1 2">
    <name type="scientific">Paraburkholderia hospita</name>
    <dbReference type="NCBI Taxonomy" id="169430"/>
    <lineage>
        <taxon>Bacteria</taxon>
        <taxon>Pseudomonadati</taxon>
        <taxon>Pseudomonadota</taxon>
        <taxon>Betaproteobacteria</taxon>
        <taxon>Burkholderiales</taxon>
        <taxon>Burkholderiaceae</taxon>
        <taxon>Paraburkholderia</taxon>
    </lineage>
</organism>
<gene>
    <name evidence="1" type="ORF">C2L64_09655</name>
</gene>
<dbReference type="AlphaFoldDB" id="A0AAN1MIS5"/>
<dbReference type="KEGG" id="phs:C2L64_09655"/>
<accession>A0AAN1MIS5</accession>
<dbReference type="InterPro" id="IPR055869">
    <property type="entry name" value="DUF7446"/>
</dbReference>
<dbReference type="Pfam" id="PF24233">
    <property type="entry name" value="DUF7446"/>
    <property type="match status" value="1"/>
</dbReference>
<name>A0AAN1MIS5_9BURK</name>
<evidence type="ECO:0000313" key="1">
    <source>
        <dbReference type="EMBL" id="AUT68560.1"/>
    </source>
</evidence>
<reference evidence="1 2" key="1">
    <citation type="submission" date="2018-01" db="EMBL/GenBank/DDBJ databases">
        <title>Species boundaries and ecological features among Paraburkholderia terrae DSMZ17804T, P. hospita DSMZ17164T and P. caribensis DSMZ13236T.</title>
        <authorList>
            <person name="Pratama A.A."/>
        </authorList>
    </citation>
    <scope>NUCLEOTIDE SEQUENCE [LARGE SCALE GENOMIC DNA]</scope>
    <source>
        <strain evidence="1 2">DSM 17164</strain>
    </source>
</reference>
<evidence type="ECO:0000313" key="2">
    <source>
        <dbReference type="Proteomes" id="UP000236649"/>
    </source>
</evidence>
<protein>
    <submittedName>
        <fullName evidence="1">Uncharacterized protein</fullName>
    </submittedName>
</protein>
<dbReference type="Proteomes" id="UP000236649">
    <property type="component" value="Chromosome 1"/>
</dbReference>